<feature type="binding site" evidence="1">
    <location>
        <position position="405"/>
    </location>
    <ligand>
        <name>Mn(2+)</name>
        <dbReference type="ChEBI" id="CHEBI:29035"/>
        <label>2</label>
    </ligand>
</feature>
<dbReference type="InterPro" id="IPR052030">
    <property type="entry name" value="Peptidase_M20/M20A_hydrolases"/>
</dbReference>
<feature type="binding site" evidence="1">
    <location>
        <position position="150"/>
    </location>
    <ligand>
        <name>Mn(2+)</name>
        <dbReference type="ChEBI" id="CHEBI:29035"/>
        <label>2</label>
    </ligand>
</feature>
<protein>
    <submittedName>
        <fullName evidence="3">Amidohydrolase</fullName>
    </submittedName>
</protein>
<dbReference type="AlphaFoldDB" id="A0A931F9L2"/>
<feature type="domain" description="Peptidase M20 dimerisation" evidence="2">
    <location>
        <begin position="233"/>
        <end position="303"/>
    </location>
</feature>
<dbReference type="PIRSF" id="PIRSF005962">
    <property type="entry name" value="Pept_M20D_amidohydro"/>
    <property type="match status" value="1"/>
</dbReference>
<dbReference type="Gene3D" id="3.40.630.10">
    <property type="entry name" value="Zn peptidases"/>
    <property type="match status" value="2"/>
</dbReference>
<accession>A0A931F9L2</accession>
<evidence type="ECO:0000313" key="4">
    <source>
        <dbReference type="Proteomes" id="UP000621436"/>
    </source>
</evidence>
<gene>
    <name evidence="3" type="ORF">I0Q91_05835</name>
</gene>
<dbReference type="Pfam" id="PF01546">
    <property type="entry name" value="Peptidase_M20"/>
    <property type="match status" value="1"/>
</dbReference>
<dbReference type="GO" id="GO:0046657">
    <property type="term" value="P:folic acid catabolic process"/>
    <property type="evidence" value="ECO:0007669"/>
    <property type="project" value="TreeGrafter"/>
</dbReference>
<comment type="caution">
    <text evidence="3">The sequence shown here is derived from an EMBL/GenBank/DDBJ whole genome shotgun (WGS) entry which is preliminary data.</text>
</comment>
<dbReference type="InterPro" id="IPR011650">
    <property type="entry name" value="Peptidase_M20_dimer"/>
</dbReference>
<evidence type="ECO:0000256" key="1">
    <source>
        <dbReference type="PIRSR" id="PIRSR005962-1"/>
    </source>
</evidence>
<organism evidence="3 4">
    <name type="scientific">Halonatronomonas betaini</name>
    <dbReference type="NCBI Taxonomy" id="2778430"/>
    <lineage>
        <taxon>Bacteria</taxon>
        <taxon>Bacillati</taxon>
        <taxon>Bacillota</taxon>
        <taxon>Clostridia</taxon>
        <taxon>Halanaerobiales</taxon>
        <taxon>Halarsenatibacteraceae</taxon>
        <taxon>Halonatronomonas</taxon>
    </lineage>
</organism>
<keyword evidence="4" id="KW-1185">Reference proteome</keyword>
<feature type="binding site" evidence="1">
    <location>
        <position position="208"/>
    </location>
    <ligand>
        <name>Mn(2+)</name>
        <dbReference type="ChEBI" id="CHEBI:29035"/>
        <label>2</label>
    </ligand>
</feature>
<dbReference type="GO" id="GO:0071713">
    <property type="term" value="F:para-aminobenzoyl-glutamate hydrolase activity"/>
    <property type="evidence" value="ECO:0007669"/>
    <property type="project" value="TreeGrafter"/>
</dbReference>
<feature type="binding site" evidence="1">
    <location>
        <position position="148"/>
    </location>
    <ligand>
        <name>Mn(2+)</name>
        <dbReference type="ChEBI" id="CHEBI:29035"/>
        <label>2</label>
    </ligand>
</feature>
<dbReference type="PANTHER" id="PTHR30575">
    <property type="entry name" value="PEPTIDASE M20"/>
    <property type="match status" value="1"/>
</dbReference>
<keyword evidence="1" id="KW-0464">Manganese</keyword>
<reference evidence="3" key="1">
    <citation type="submission" date="2020-11" db="EMBL/GenBank/DDBJ databases">
        <title>Halonatronomonas betainensis gen. nov., sp. nov. a novel haloalkaliphilic representative of the family Halanaerobiacae capable of betaine degradation.</title>
        <authorList>
            <person name="Boltyanskaya Y."/>
            <person name="Kevbrin V."/>
            <person name="Detkova E."/>
            <person name="Grouzdev D.S."/>
            <person name="Koziaeva V."/>
            <person name="Zhilina T."/>
        </authorList>
    </citation>
    <scope>NUCLEOTIDE SEQUENCE</scope>
    <source>
        <strain evidence="3">Z-7014</strain>
    </source>
</reference>
<dbReference type="InterPro" id="IPR017439">
    <property type="entry name" value="Amidohydrolase"/>
</dbReference>
<dbReference type="InterPro" id="IPR036264">
    <property type="entry name" value="Bact_exopeptidase_dim_dom"/>
</dbReference>
<keyword evidence="1" id="KW-0479">Metal-binding</keyword>
<dbReference type="SUPFAM" id="SSF55031">
    <property type="entry name" value="Bacterial exopeptidase dimerisation domain"/>
    <property type="match status" value="1"/>
</dbReference>
<evidence type="ECO:0000313" key="3">
    <source>
        <dbReference type="EMBL" id="MBF8436589.1"/>
    </source>
</evidence>
<sequence length="430" mass="46586">MTLKLEGLNNELENKIINYRRDFHKYAESGWTEFRTASKVAETLDDLGFDLQLGQEVVDQEARMGVPDQEELAKHYQRAKEQGASQKYLKEFKGGFTGVVATLKNGEGPTIGFRFDMDAVEMNESSSKEHRPVKEGFASINENAAHACGHDGHTAIGLGLAEILMKNKSKINGKIKLIFQPAEEGVRGAKSIVASGVLNDIDYLYGLHLGLGVESGKAHPGATGFLATSKFDAIFTGQPAHAGGNPEKGKNSLLAAATAVNNLYGIARHSQGPTRINVGQLNAGTGRNVIPDRARLVIETRGATSELNQYMYDQAINILEGTAHSFQQDLNIIAMGGAKSGESDKELMDKVFQEASKITELEHIYEKPVNMGGSEDFTYMLDKVQKNGGKGTFAILGSDIASGHHTAEFDFNEKDLINGVNLLARLALTS</sequence>
<comment type="cofactor">
    <cofactor evidence="1">
        <name>Mn(2+)</name>
        <dbReference type="ChEBI" id="CHEBI:29035"/>
    </cofactor>
    <text evidence="1">The Mn(2+) ion enhances activity.</text>
</comment>
<proteinExistence type="predicted"/>
<evidence type="ECO:0000259" key="2">
    <source>
        <dbReference type="Pfam" id="PF07687"/>
    </source>
</evidence>
<dbReference type="EMBL" id="JADPIE010000003">
    <property type="protein sequence ID" value="MBF8436589.1"/>
    <property type="molecule type" value="Genomic_DNA"/>
</dbReference>
<dbReference type="PANTHER" id="PTHR30575:SF3">
    <property type="entry name" value="PEPTIDASE M20 DIMERISATION DOMAIN-CONTAINING PROTEIN"/>
    <property type="match status" value="1"/>
</dbReference>
<feature type="binding site" evidence="1">
    <location>
        <position position="184"/>
    </location>
    <ligand>
        <name>Mn(2+)</name>
        <dbReference type="ChEBI" id="CHEBI:29035"/>
        <label>2</label>
    </ligand>
</feature>
<dbReference type="GO" id="GO:0016805">
    <property type="term" value="F:dipeptidase activity"/>
    <property type="evidence" value="ECO:0007669"/>
    <property type="project" value="TreeGrafter"/>
</dbReference>
<dbReference type="NCBIfam" id="TIGR01891">
    <property type="entry name" value="amidohydrolases"/>
    <property type="match status" value="1"/>
</dbReference>
<name>A0A931F9L2_9FIRM</name>
<dbReference type="InterPro" id="IPR002933">
    <property type="entry name" value="Peptidase_M20"/>
</dbReference>
<dbReference type="RefSeq" id="WP_270453493.1">
    <property type="nucleotide sequence ID" value="NZ_JADPIE010000003.1"/>
</dbReference>
<dbReference type="Pfam" id="PF07687">
    <property type="entry name" value="M20_dimer"/>
    <property type="match status" value="1"/>
</dbReference>
<dbReference type="GO" id="GO:0005737">
    <property type="term" value="C:cytoplasm"/>
    <property type="evidence" value="ECO:0007669"/>
    <property type="project" value="TreeGrafter"/>
</dbReference>
<dbReference type="SUPFAM" id="SSF53187">
    <property type="entry name" value="Zn-dependent exopeptidases"/>
    <property type="match status" value="1"/>
</dbReference>
<dbReference type="GO" id="GO:0046872">
    <property type="term" value="F:metal ion binding"/>
    <property type="evidence" value="ECO:0007669"/>
    <property type="project" value="UniProtKB-KW"/>
</dbReference>
<dbReference type="Proteomes" id="UP000621436">
    <property type="component" value="Unassembled WGS sequence"/>
</dbReference>